<dbReference type="Pfam" id="PF13688">
    <property type="entry name" value="Reprolysin_5"/>
    <property type="match status" value="1"/>
</dbReference>
<keyword evidence="3" id="KW-0165">Cleavage on pair of basic residues</keyword>
<evidence type="ECO:0000256" key="6">
    <source>
        <dbReference type="SAM" id="Phobius"/>
    </source>
</evidence>
<feature type="transmembrane region" description="Helical" evidence="6">
    <location>
        <begin position="645"/>
        <end position="670"/>
    </location>
</feature>
<feature type="binding site" evidence="5">
    <location>
        <position position="371"/>
    </location>
    <ligand>
        <name>Zn(2+)</name>
        <dbReference type="ChEBI" id="CHEBI:29105"/>
        <note>catalytic</note>
    </ligand>
</feature>
<evidence type="ECO:0000313" key="11">
    <source>
        <dbReference type="RefSeq" id="XP_019622143.1"/>
    </source>
</evidence>
<evidence type="ECO:0000259" key="9">
    <source>
        <dbReference type="PROSITE" id="PS50215"/>
    </source>
</evidence>
<feature type="domain" description="Peptidase M12B" evidence="9">
    <location>
        <begin position="213"/>
        <end position="432"/>
    </location>
</feature>
<dbReference type="InterPro" id="IPR049038">
    <property type="entry name" value="ADAM10_Cys-rich"/>
</dbReference>
<feature type="binding site" evidence="5">
    <location>
        <position position="367"/>
    </location>
    <ligand>
        <name>Zn(2+)</name>
        <dbReference type="ChEBI" id="CHEBI:29105"/>
        <note>catalytic</note>
    </ligand>
</feature>
<keyword evidence="6" id="KW-0472">Membrane</keyword>
<dbReference type="SUPFAM" id="SSF55486">
    <property type="entry name" value="Metalloproteases ('zincins'), catalytic domain"/>
    <property type="match status" value="1"/>
</dbReference>
<dbReference type="InterPro" id="IPR001590">
    <property type="entry name" value="Peptidase_M12B"/>
</dbReference>
<dbReference type="AlphaFoldDB" id="A0A6P4YCJ8"/>
<protein>
    <recommendedName>
        <fullName evidence="2">ADAM10 endopeptidase</fullName>
        <ecNumber evidence="2">3.4.24.81</ecNumber>
    </recommendedName>
</protein>
<dbReference type="GO" id="GO:0006509">
    <property type="term" value="P:membrane protein ectodomain proteolysis"/>
    <property type="evidence" value="ECO:0007669"/>
    <property type="project" value="TreeGrafter"/>
</dbReference>
<evidence type="ECO:0000256" key="7">
    <source>
        <dbReference type="SAM" id="SignalP"/>
    </source>
</evidence>
<accession>A0A6P4YCJ8</accession>
<keyword evidence="10" id="KW-1185">Reference proteome</keyword>
<keyword evidence="6" id="KW-1133">Transmembrane helix</keyword>
<dbReference type="InterPro" id="IPR024079">
    <property type="entry name" value="MetalloPept_cat_dom_sf"/>
</dbReference>
<feature type="signal peptide" evidence="7">
    <location>
        <begin position="1"/>
        <end position="21"/>
    </location>
</feature>
<dbReference type="Proteomes" id="UP000515135">
    <property type="component" value="Unplaced"/>
</dbReference>
<dbReference type="PROSITE" id="PS50214">
    <property type="entry name" value="DISINTEGRIN_2"/>
    <property type="match status" value="1"/>
</dbReference>
<dbReference type="InterPro" id="IPR002870">
    <property type="entry name" value="Peptidase_M12B_N"/>
</dbReference>
<feature type="chain" id="PRO_5028274265" description="ADAM10 endopeptidase" evidence="7">
    <location>
        <begin position="22"/>
        <end position="690"/>
    </location>
</feature>
<evidence type="ECO:0000256" key="3">
    <source>
        <dbReference type="ARBA" id="ARBA00022685"/>
    </source>
</evidence>
<keyword evidence="4" id="KW-1015">Disulfide bond</keyword>
<feature type="active site" evidence="5">
    <location>
        <position position="368"/>
    </location>
</feature>
<feature type="domain" description="Disintegrin" evidence="8">
    <location>
        <begin position="433"/>
        <end position="532"/>
    </location>
</feature>
<dbReference type="Pfam" id="PF01562">
    <property type="entry name" value="Pep_M12B_propep"/>
    <property type="match status" value="1"/>
</dbReference>
<comment type="caution">
    <text evidence="5">Lacks conserved residue(s) required for the propagation of feature annotation.</text>
</comment>
<evidence type="ECO:0000313" key="10">
    <source>
        <dbReference type="Proteomes" id="UP000515135"/>
    </source>
</evidence>
<dbReference type="Pfam" id="PF00200">
    <property type="entry name" value="Disintegrin"/>
    <property type="match status" value="1"/>
</dbReference>
<evidence type="ECO:0000256" key="5">
    <source>
        <dbReference type="PROSITE-ProRule" id="PRU00276"/>
    </source>
</evidence>
<comment type="catalytic activity">
    <reaction evidence="1">
        <text>Endopeptidase of broad specificity.</text>
        <dbReference type="EC" id="3.4.24.81"/>
    </reaction>
</comment>
<dbReference type="Gene3D" id="3.40.390.10">
    <property type="entry name" value="Collagenase (Catalytic Domain)"/>
    <property type="match status" value="1"/>
</dbReference>
<dbReference type="OrthoDB" id="2149267at2759"/>
<gene>
    <name evidence="11" type="primary">LOC109468335</name>
</gene>
<dbReference type="KEGG" id="bbel:109468335"/>
<dbReference type="Gene3D" id="4.10.70.10">
    <property type="entry name" value="Disintegrin domain"/>
    <property type="match status" value="1"/>
</dbReference>
<dbReference type="GO" id="GO:0007219">
    <property type="term" value="P:Notch signaling pathway"/>
    <property type="evidence" value="ECO:0007669"/>
    <property type="project" value="TreeGrafter"/>
</dbReference>
<keyword evidence="5" id="KW-0862">Zinc</keyword>
<evidence type="ECO:0000256" key="2">
    <source>
        <dbReference type="ARBA" id="ARBA00012332"/>
    </source>
</evidence>
<evidence type="ECO:0000256" key="4">
    <source>
        <dbReference type="ARBA" id="ARBA00023157"/>
    </source>
</evidence>
<keyword evidence="6" id="KW-0812">Transmembrane</keyword>
<dbReference type="EC" id="3.4.24.81" evidence="2"/>
<dbReference type="GO" id="GO:0005886">
    <property type="term" value="C:plasma membrane"/>
    <property type="evidence" value="ECO:0007669"/>
    <property type="project" value="TreeGrafter"/>
</dbReference>
<dbReference type="PROSITE" id="PS50215">
    <property type="entry name" value="ADAM_MEPRO"/>
    <property type="match status" value="1"/>
</dbReference>
<dbReference type="GO" id="GO:0004222">
    <property type="term" value="F:metalloendopeptidase activity"/>
    <property type="evidence" value="ECO:0007669"/>
    <property type="project" value="InterPro"/>
</dbReference>
<dbReference type="GeneID" id="109468335"/>
<keyword evidence="7" id="KW-0732">Signal</keyword>
<evidence type="ECO:0000259" key="8">
    <source>
        <dbReference type="PROSITE" id="PS50214"/>
    </source>
</evidence>
<proteinExistence type="predicted"/>
<sequence length="690" mass="75778">MTQVWLLVLVSAVWLTVFTRGEQLNQFVTHYEGLQYDTARLHTKHERARRAVLPEESRVHLAFFAHGRDFHLQLSRDNSMFSRDFQLETSGGIQHMDLSHIYSGHVVGDPKSVCHGSIIAGRFEGFVYTTDNDYYIEPAERYFNTTQDFHSVMYKAQDVVDPLTGHRARCGVHDDHILTEPQDATDLEEVCDNFHSKYSPPHHRHRRAPGDRNTCSIFIMADHKFFEKYGTWEASVAQIAAHVKAANLIYRPLELDGKTGYGVTVSRLKINTTADKVYPDNPFRGDFIGAEAYLDHISNMNHNDYCLAYGFTDRDFDGTLGIAWTGAICSRHLSYDGTLQSRNTGLVTVQLYGSHIPSKVSHITFAHELGHSWGSPHDPPGCSPGGLIGNYIMFAQATSGDRPNNSQMSRCSVDSMSLTVAARAFRCFKAEAPTLCGNGIVEEGEECDCGFQDACDQIGDRCCTGATPGVPDVGCTRKEGATCSPSEGPCCNSQTCSYHPASKVCATETECAHSASCSGISADCLKPANKSGSCANGSLTCIGGECIGSVCALENMDSCQCTLKADESNAKDLCQVCCQERGQQGSCRPYPARTILKPVGSPCNNNQGYCDALWKCREVDIDGPLARIKRLLLTDEGSEWVKNNWWVLLLAILGIIGVVVGVIYCLNATVPSSIEQARKKARIARIQPSL</sequence>
<dbReference type="SMART" id="SM00050">
    <property type="entry name" value="DISIN"/>
    <property type="match status" value="1"/>
</dbReference>
<dbReference type="SUPFAM" id="SSF57552">
    <property type="entry name" value="Blood coagulation inhibitor (disintegrin)"/>
    <property type="match status" value="1"/>
</dbReference>
<reference evidence="11" key="1">
    <citation type="submission" date="2025-08" db="UniProtKB">
        <authorList>
            <consortium name="RefSeq"/>
        </authorList>
    </citation>
    <scope>IDENTIFICATION</scope>
    <source>
        <tissue evidence="11">Gonad</tissue>
    </source>
</reference>
<dbReference type="GO" id="GO:0046872">
    <property type="term" value="F:metal ion binding"/>
    <property type="evidence" value="ECO:0007669"/>
    <property type="project" value="UniProtKB-KW"/>
</dbReference>
<dbReference type="InterPro" id="IPR036436">
    <property type="entry name" value="Disintegrin_dom_sf"/>
</dbReference>
<feature type="binding site" evidence="5">
    <location>
        <position position="377"/>
    </location>
    <ligand>
        <name>Zn(2+)</name>
        <dbReference type="ChEBI" id="CHEBI:29105"/>
        <note>catalytic</note>
    </ligand>
</feature>
<dbReference type="InterPro" id="IPR001762">
    <property type="entry name" value="Disintegrin_dom"/>
</dbReference>
<keyword evidence="5" id="KW-0479">Metal-binding</keyword>
<organism evidence="10 11">
    <name type="scientific">Branchiostoma belcheri</name>
    <name type="common">Amphioxus</name>
    <dbReference type="NCBI Taxonomy" id="7741"/>
    <lineage>
        <taxon>Eukaryota</taxon>
        <taxon>Metazoa</taxon>
        <taxon>Chordata</taxon>
        <taxon>Cephalochordata</taxon>
        <taxon>Leptocardii</taxon>
        <taxon>Amphioxiformes</taxon>
        <taxon>Branchiostomatidae</taxon>
        <taxon>Branchiostoma</taxon>
    </lineage>
</organism>
<name>A0A6P4YCJ8_BRABE</name>
<dbReference type="PANTHER" id="PTHR45702:SF2">
    <property type="entry name" value="KUZBANIAN, ISOFORM A"/>
    <property type="match status" value="1"/>
</dbReference>
<dbReference type="PANTHER" id="PTHR45702">
    <property type="entry name" value="ADAM10/ADAM17 METALLOPEPTIDASE FAMILY MEMBER"/>
    <property type="match status" value="1"/>
</dbReference>
<dbReference type="RefSeq" id="XP_019622143.1">
    <property type="nucleotide sequence ID" value="XM_019766584.1"/>
</dbReference>
<dbReference type="InterPro" id="IPR051489">
    <property type="entry name" value="ADAM_Metalloproteinase"/>
</dbReference>
<dbReference type="Pfam" id="PF21299">
    <property type="entry name" value="ADAM10_Cys-rich"/>
    <property type="match status" value="1"/>
</dbReference>
<evidence type="ECO:0000256" key="1">
    <source>
        <dbReference type="ARBA" id="ARBA00001809"/>
    </source>
</evidence>